<dbReference type="InterPro" id="IPR043936">
    <property type="entry name" value="HOOK_N"/>
</dbReference>
<gene>
    <name evidence="10" type="ORF">MAM1_0110c05526</name>
</gene>
<dbReference type="OrthoDB" id="49395at2759"/>
<dbReference type="PANTHER" id="PTHR18947:SF28">
    <property type="entry name" value="GIRDIN, ISOFORM A"/>
    <property type="match status" value="1"/>
</dbReference>
<evidence type="ECO:0000256" key="2">
    <source>
        <dbReference type="ARBA" id="ARBA00006946"/>
    </source>
</evidence>
<dbReference type="Gene3D" id="1.10.418.10">
    <property type="entry name" value="Calponin-like domain"/>
    <property type="match status" value="1"/>
</dbReference>
<keyword evidence="11" id="KW-1185">Reference proteome</keyword>
<dbReference type="GO" id="GO:0008017">
    <property type="term" value="F:microtubule binding"/>
    <property type="evidence" value="ECO:0007669"/>
    <property type="project" value="InterPro"/>
</dbReference>
<dbReference type="InterPro" id="IPR001715">
    <property type="entry name" value="CH_dom"/>
</dbReference>
<evidence type="ECO:0000259" key="9">
    <source>
        <dbReference type="PROSITE" id="PS50021"/>
    </source>
</evidence>
<evidence type="ECO:0000313" key="10">
    <source>
        <dbReference type="EMBL" id="GAN06049.1"/>
    </source>
</evidence>
<evidence type="ECO:0000256" key="1">
    <source>
        <dbReference type="ARBA" id="ARBA00004245"/>
    </source>
</evidence>
<evidence type="ECO:0000256" key="7">
    <source>
        <dbReference type="SAM" id="Coils"/>
    </source>
</evidence>
<sequence length="815" mass="95074">PRHISMLRNSEMERSPEAAIIQWINTFTISHPVTQMQELSDGLILFEVASDIDPKWFKSIRSADVGDNWVLKHNNLKKLYKLVSRYYEEVLGIPFSNFPEIDLNAIAKDADTRVIVQLCKYILTSAVVGPNNTKYIPEIQLMSESDQKHVKAIIEETLNYAQQEPNEPQEISDNYTQSSYMDDGTYRSQSELTRISREKEELEIQNKQLIDKHSELLTKYDKLENEKQDLQVRLKDMDTAVAQANETGRADFIMRTEIDHLKQDLQKSEDTRQEQERRLEDLNRQLNNLTRINEELIVYESQAAALKDQVDEHRHAAEKLQKAENVIEKYKKKMEDTADLKRQMKLLEEQNHSLDTSYQKLEEEYRKVLAFKTLMDSYKDQVANLETKNNELIREKNKMEYELTYFNKKMELMEADKARDSDRIQALEDHLQEAQLGMSTVNASNTQRATSDDVEDMDIDDYNLNNSLEESLKESNVTELKLSKRRLERQVKTLQEERAAGGGGGGGGGVGESTHSKVIVMQHLLDDANRLKTQFEKNYLEVSQERDILQSDMARIREGIPDALVDQSEKTLSLRLRIIELEKETKSLNDTVAKLEQKISEGRFQGDDEGMDEILKKYNDLETKSNALEEQTKKQLQDINKLLLEKDILHGQSLEQKDLLLVTERMNSDLKESLAAFKAKDDEPFKQKNVELQQQLIKLQEDVYSNKKKLIKSKQFISQQDKLIRELRQQGESGNFDEAVKSLQTEVKMREEEIEKFKRQLHETRNQNRREQQLMISAWYDMSRRANRDVVNNKASPISWLGQQRRTLDNQLKRR</sequence>
<dbReference type="STRING" id="91626.A0A0C9MFI5"/>
<evidence type="ECO:0000256" key="6">
    <source>
        <dbReference type="ARBA" id="ARBA00023212"/>
    </source>
</evidence>
<evidence type="ECO:0000256" key="5">
    <source>
        <dbReference type="ARBA" id="ARBA00023054"/>
    </source>
</evidence>
<dbReference type="Pfam" id="PF19047">
    <property type="entry name" value="HOOK_N"/>
    <property type="match status" value="1"/>
</dbReference>
<dbReference type="SUPFAM" id="SSF116907">
    <property type="entry name" value="Hook domain"/>
    <property type="match status" value="1"/>
</dbReference>
<dbReference type="GO" id="GO:0005874">
    <property type="term" value="C:microtubule"/>
    <property type="evidence" value="ECO:0007669"/>
    <property type="project" value="UniProtKB-KW"/>
</dbReference>
<dbReference type="InterPro" id="IPR036872">
    <property type="entry name" value="CH_dom_sf"/>
</dbReference>
<comment type="similarity">
    <text evidence="2">Belongs to the hook family.</text>
</comment>
<evidence type="ECO:0000256" key="4">
    <source>
        <dbReference type="ARBA" id="ARBA00022701"/>
    </source>
</evidence>
<reference evidence="10" key="1">
    <citation type="submission" date="2014-09" db="EMBL/GenBank/DDBJ databases">
        <title>Draft genome sequence of an oleaginous Mucoromycotina fungus Mucor ambiguus NBRC6742.</title>
        <authorList>
            <person name="Takeda I."/>
            <person name="Yamane N."/>
            <person name="Morita T."/>
            <person name="Tamano K."/>
            <person name="Machida M."/>
            <person name="Baker S."/>
            <person name="Koike H."/>
        </authorList>
    </citation>
    <scope>NUCLEOTIDE SEQUENCE</scope>
    <source>
        <strain evidence="10">NBRC 6742</strain>
    </source>
</reference>
<organism evidence="10">
    <name type="scientific">Mucor ambiguus</name>
    <dbReference type="NCBI Taxonomy" id="91626"/>
    <lineage>
        <taxon>Eukaryota</taxon>
        <taxon>Fungi</taxon>
        <taxon>Fungi incertae sedis</taxon>
        <taxon>Mucoromycota</taxon>
        <taxon>Mucoromycotina</taxon>
        <taxon>Mucoromycetes</taxon>
        <taxon>Mucorales</taxon>
        <taxon>Mucorineae</taxon>
        <taxon>Mucoraceae</taxon>
        <taxon>Mucor</taxon>
    </lineage>
</organism>
<comment type="subcellular location">
    <subcellularLocation>
        <location evidence="1">Cytoplasm</location>
        <location evidence="1">Cytoskeleton</location>
    </subcellularLocation>
</comment>
<evidence type="ECO:0000256" key="8">
    <source>
        <dbReference type="SAM" id="MobiDB-lite"/>
    </source>
</evidence>
<feature type="non-terminal residue" evidence="10">
    <location>
        <position position="1"/>
    </location>
</feature>
<dbReference type="CDD" id="cd22211">
    <property type="entry name" value="HkD_SF"/>
    <property type="match status" value="1"/>
</dbReference>
<dbReference type="GO" id="GO:0005815">
    <property type="term" value="C:microtubule organizing center"/>
    <property type="evidence" value="ECO:0007669"/>
    <property type="project" value="TreeGrafter"/>
</dbReference>
<dbReference type="PROSITE" id="PS50021">
    <property type="entry name" value="CH"/>
    <property type="match status" value="1"/>
</dbReference>
<keyword evidence="3" id="KW-0963">Cytoplasm</keyword>
<feature type="coiled-coil region" evidence="7">
    <location>
        <begin position="578"/>
        <end position="638"/>
    </location>
</feature>
<feature type="coiled-coil region" evidence="7">
    <location>
        <begin position="740"/>
        <end position="774"/>
    </location>
</feature>
<feature type="region of interest" description="Disordered" evidence="8">
    <location>
        <begin position="162"/>
        <end position="184"/>
    </location>
</feature>
<evidence type="ECO:0000256" key="3">
    <source>
        <dbReference type="ARBA" id="ARBA00022490"/>
    </source>
</evidence>
<dbReference type="AlphaFoldDB" id="A0A0C9MFI5"/>
<name>A0A0C9MFI5_9FUNG</name>
<proteinExistence type="inferred from homology"/>
<protein>
    <submittedName>
        <fullName evidence="10">HOOK-domain-containing protein</fullName>
    </submittedName>
</protein>
<feature type="coiled-coil region" evidence="7">
    <location>
        <begin position="192"/>
        <end position="402"/>
    </location>
</feature>
<dbReference type="EMBL" id="DF836399">
    <property type="protein sequence ID" value="GAN06049.1"/>
    <property type="molecule type" value="Genomic_DNA"/>
</dbReference>
<keyword evidence="5 7" id="KW-0175">Coiled coil</keyword>
<dbReference type="PANTHER" id="PTHR18947">
    <property type="entry name" value="HOOK PROTEINS"/>
    <property type="match status" value="1"/>
</dbReference>
<feature type="domain" description="Calponin-homology (CH)" evidence="9">
    <location>
        <begin position="14"/>
        <end position="123"/>
    </location>
</feature>
<dbReference type="Proteomes" id="UP000053815">
    <property type="component" value="Unassembled WGS sequence"/>
</dbReference>
<accession>A0A0C9MFI5</accession>
<dbReference type="GO" id="GO:0031122">
    <property type="term" value="P:cytoplasmic microtubule organization"/>
    <property type="evidence" value="ECO:0007669"/>
    <property type="project" value="InterPro"/>
</dbReference>
<dbReference type="GO" id="GO:0005737">
    <property type="term" value="C:cytoplasm"/>
    <property type="evidence" value="ECO:0007669"/>
    <property type="project" value="TreeGrafter"/>
</dbReference>
<evidence type="ECO:0000313" key="11">
    <source>
        <dbReference type="Proteomes" id="UP000053815"/>
    </source>
</evidence>
<keyword evidence="6" id="KW-0206">Cytoskeleton</keyword>
<dbReference type="Pfam" id="PF05622">
    <property type="entry name" value="HOOK"/>
    <property type="match status" value="1"/>
</dbReference>
<dbReference type="GO" id="GO:0051959">
    <property type="term" value="F:dynein light intermediate chain binding"/>
    <property type="evidence" value="ECO:0007669"/>
    <property type="project" value="TreeGrafter"/>
</dbReference>
<dbReference type="GO" id="GO:0030705">
    <property type="term" value="P:cytoskeleton-dependent intracellular transport"/>
    <property type="evidence" value="ECO:0007669"/>
    <property type="project" value="InterPro"/>
</dbReference>
<keyword evidence="4" id="KW-0493">Microtubule</keyword>
<dbReference type="InterPro" id="IPR008636">
    <property type="entry name" value="Hook_C"/>
</dbReference>